<keyword evidence="5" id="KW-0325">Glycoprotein</keyword>
<feature type="transmembrane region" description="Helical" evidence="7">
    <location>
        <begin position="567"/>
        <end position="590"/>
    </location>
</feature>
<evidence type="ECO:0000256" key="6">
    <source>
        <dbReference type="ARBA" id="ARBA00038046"/>
    </source>
</evidence>
<evidence type="ECO:0000256" key="5">
    <source>
        <dbReference type="ARBA" id="ARBA00023180"/>
    </source>
</evidence>
<feature type="transmembrane region" description="Helical" evidence="7">
    <location>
        <begin position="408"/>
        <end position="429"/>
    </location>
</feature>
<dbReference type="EMBL" id="JAIZAY010000004">
    <property type="protein sequence ID" value="KAJ8042911.1"/>
    <property type="molecule type" value="Genomic_DNA"/>
</dbReference>
<feature type="transmembrane region" description="Helical" evidence="7">
    <location>
        <begin position="824"/>
        <end position="846"/>
    </location>
</feature>
<dbReference type="InterPro" id="IPR000731">
    <property type="entry name" value="SSD"/>
</dbReference>
<accession>A0A9Q1CCP1</accession>
<dbReference type="AlphaFoldDB" id="A0A9Q1CCP1"/>
<dbReference type="InterPro" id="IPR053958">
    <property type="entry name" value="HMGCR/SNAP/NPC1-like_SSD"/>
</dbReference>
<dbReference type="PANTHER" id="PTHR45951">
    <property type="entry name" value="PROTEIN DISPATCHED-RELATED"/>
    <property type="match status" value="1"/>
</dbReference>
<keyword evidence="3 7" id="KW-1133">Transmembrane helix</keyword>
<evidence type="ECO:0000256" key="1">
    <source>
        <dbReference type="ARBA" id="ARBA00004141"/>
    </source>
</evidence>
<protein>
    <submittedName>
        <fullName evidence="9">Protein dispatched-like 1</fullName>
    </submittedName>
</protein>
<evidence type="ECO:0000256" key="4">
    <source>
        <dbReference type="ARBA" id="ARBA00023136"/>
    </source>
</evidence>
<reference evidence="9" key="1">
    <citation type="submission" date="2021-10" db="EMBL/GenBank/DDBJ databases">
        <title>Tropical sea cucumber genome reveals ecological adaptation and Cuvierian tubules defense mechanism.</title>
        <authorList>
            <person name="Chen T."/>
        </authorList>
    </citation>
    <scope>NUCLEOTIDE SEQUENCE</scope>
    <source>
        <strain evidence="9">Nanhai2018</strain>
        <tissue evidence="9">Muscle</tissue>
    </source>
</reference>
<evidence type="ECO:0000259" key="8">
    <source>
        <dbReference type="PROSITE" id="PS50156"/>
    </source>
</evidence>
<dbReference type="GO" id="GO:0022857">
    <property type="term" value="F:transmembrane transporter activity"/>
    <property type="evidence" value="ECO:0007669"/>
    <property type="project" value="TreeGrafter"/>
</dbReference>
<feature type="transmembrane region" description="Helical" evidence="7">
    <location>
        <begin position="350"/>
        <end position="372"/>
    </location>
</feature>
<organism evidence="9 10">
    <name type="scientific">Holothuria leucospilota</name>
    <name type="common">Black long sea cucumber</name>
    <name type="synonym">Mertensiothuria leucospilota</name>
    <dbReference type="NCBI Taxonomy" id="206669"/>
    <lineage>
        <taxon>Eukaryota</taxon>
        <taxon>Metazoa</taxon>
        <taxon>Echinodermata</taxon>
        <taxon>Eleutherozoa</taxon>
        <taxon>Echinozoa</taxon>
        <taxon>Holothuroidea</taxon>
        <taxon>Aspidochirotacea</taxon>
        <taxon>Aspidochirotida</taxon>
        <taxon>Holothuriidae</taxon>
        <taxon>Holothuria</taxon>
    </lineage>
</organism>
<dbReference type="PANTHER" id="PTHR45951:SF3">
    <property type="entry name" value="PROTEIN DISPATCHED"/>
    <property type="match status" value="1"/>
</dbReference>
<dbReference type="GO" id="GO:0007224">
    <property type="term" value="P:smoothened signaling pathway"/>
    <property type="evidence" value="ECO:0007669"/>
    <property type="project" value="TreeGrafter"/>
</dbReference>
<dbReference type="Proteomes" id="UP001152320">
    <property type="component" value="Chromosome 4"/>
</dbReference>
<feature type="domain" description="SSD" evidence="8">
    <location>
        <begin position="378"/>
        <end position="511"/>
    </location>
</feature>
<feature type="transmembrane region" description="Helical" evidence="7">
    <location>
        <begin position="378"/>
        <end position="401"/>
    </location>
</feature>
<dbReference type="GO" id="GO:0016020">
    <property type="term" value="C:membrane"/>
    <property type="evidence" value="ECO:0007669"/>
    <property type="project" value="UniProtKB-SubCell"/>
</dbReference>
<dbReference type="PROSITE" id="PS50156">
    <property type="entry name" value="SSD"/>
    <property type="match status" value="1"/>
</dbReference>
<evidence type="ECO:0000313" key="10">
    <source>
        <dbReference type="Proteomes" id="UP001152320"/>
    </source>
</evidence>
<dbReference type="Pfam" id="PF12349">
    <property type="entry name" value="Sterol-sensing"/>
    <property type="match status" value="1"/>
</dbReference>
<comment type="similarity">
    <text evidence="6">Belongs to the dispatched family.</text>
</comment>
<sequence>MASSNEHAEGVLVVENTLGKKDDIRFVHGYATSIERFPVLICLLIFLITFGLGTITYMLHGFPSFPDPKVGFEPRGTVLSSRGTSLYKFRWADREILSPVPHGVSLSQGVITNIPSVTEDILSLERMKGLPLMNQQATEYIEGRCPFPSSNLARIVYESSNDESLFQMKHLKAICDIESRLMRTHPTFLSQCLKSNDNSTECCSSWSLGYTVALMNNKSSCFLIDEDDVEKTKNVLAMCASYYLSGELNLYEPNQDINIPVECTTGSLVYTVFHYLLPQSFVTGLQNNQRNDPAFTLSFSPMDVTCNDEECIDNREAIYKDNFQNSRSDNSAVDIVGLDFSLKINIFRELLISDLRFVAIGVLSAVVIIWLYTASLTVTVGSVLNMMMSLILSYFVYYVVFRLTFFPFLNIASTVLVIGIGADDTFIYFDLWEASKDKIGQCKDKRALVLEEATRHAFLTVLVTSLTTSSALFVTAITNTVAGKCFAIFAGSALLANLIYTITWLPAVIVIYDKYFCTKSGTRSLQGNQSCLRVSVNLVEKAYKTAFKFPKSFFHIFLPKIVFFFRFIWVVLFSIIGIAGLVIIFVYPGLSLQENGEIRLFKDTQLFENYDQNYKGRLAFVNDTGDTFDMTFIWGVLPTFNEDQWDPFEFGNLELDKGFTFGDVQSQMWLSEFCQDIKWHTLYGGDSPEGDNFCFIDSFAAWMNRTCLLSEDNSCCEQRNFPFPKELFNKCVVQFMTFFCQSYPCYSYTPGVRFDSNNSIRALYLNVRSSVSYSLRFQPVDNFWKQLSSWTETQLSKAPLSLQGGWVYSQKGVQIMLYDLQSGLAGGTALTVGISLVTAAIVLLLVTRNILITIYAMITITFIVSSVVGTLVLLGWQLNIFEAITFSLAVGLSVDFTIHYGVAFTIAPFKDRKERTFFAIETLSSPITVAALSTFSAGAVMIPAVVINYSQIGVFLTLVMSLSWLFSSFFFTSLCMTVGPNGSCGQISPKIFPKILTKRTNSNMPTQGVVNAGFSANSN</sequence>
<comment type="subcellular location">
    <subcellularLocation>
        <location evidence="1">Membrane</location>
        <topology evidence="1">Multi-pass membrane protein</topology>
    </subcellularLocation>
</comment>
<proteinExistence type="inferred from homology"/>
<keyword evidence="4 7" id="KW-0472">Membrane</keyword>
<feature type="transmembrane region" description="Helical" evidence="7">
    <location>
        <begin position="485"/>
        <end position="512"/>
    </location>
</feature>
<feature type="transmembrane region" description="Helical" evidence="7">
    <location>
        <begin position="883"/>
        <end position="907"/>
    </location>
</feature>
<comment type="caution">
    <text evidence="9">The sequence shown here is derived from an EMBL/GenBank/DDBJ whole genome shotgun (WGS) entry which is preliminary data.</text>
</comment>
<feature type="transmembrane region" description="Helical" evidence="7">
    <location>
        <begin position="852"/>
        <end position="876"/>
    </location>
</feature>
<evidence type="ECO:0000313" key="9">
    <source>
        <dbReference type="EMBL" id="KAJ8042911.1"/>
    </source>
</evidence>
<keyword evidence="10" id="KW-1185">Reference proteome</keyword>
<dbReference type="Gene3D" id="1.20.1640.10">
    <property type="entry name" value="Multidrug efflux transporter AcrB transmembrane domain"/>
    <property type="match status" value="2"/>
</dbReference>
<feature type="transmembrane region" description="Helical" evidence="7">
    <location>
        <begin position="457"/>
        <end position="478"/>
    </location>
</feature>
<feature type="transmembrane region" description="Helical" evidence="7">
    <location>
        <begin position="37"/>
        <end position="59"/>
    </location>
</feature>
<evidence type="ECO:0000256" key="3">
    <source>
        <dbReference type="ARBA" id="ARBA00022989"/>
    </source>
</evidence>
<evidence type="ECO:0000256" key="7">
    <source>
        <dbReference type="SAM" id="Phobius"/>
    </source>
</evidence>
<dbReference type="OrthoDB" id="193905at2759"/>
<dbReference type="InterPro" id="IPR052081">
    <property type="entry name" value="Dispatched_Hh_regulator"/>
</dbReference>
<feature type="transmembrane region" description="Helical" evidence="7">
    <location>
        <begin position="927"/>
        <end position="947"/>
    </location>
</feature>
<gene>
    <name evidence="9" type="ORF">HOLleu_09794</name>
</gene>
<name>A0A9Q1CCP1_HOLLE</name>
<dbReference type="SUPFAM" id="SSF82866">
    <property type="entry name" value="Multidrug efflux transporter AcrB transmembrane domain"/>
    <property type="match status" value="2"/>
</dbReference>
<evidence type="ECO:0000256" key="2">
    <source>
        <dbReference type="ARBA" id="ARBA00022692"/>
    </source>
</evidence>
<feature type="transmembrane region" description="Helical" evidence="7">
    <location>
        <begin position="954"/>
        <end position="974"/>
    </location>
</feature>
<keyword evidence="2 7" id="KW-0812">Transmembrane</keyword>